<name>W1PH41_AMBTC</name>
<gene>
    <name evidence="2" type="ORF">AMTR_s00141p00100970</name>
</gene>
<feature type="compositionally biased region" description="Basic residues" evidence="1">
    <location>
        <begin position="7"/>
        <end position="17"/>
    </location>
</feature>
<dbReference type="EMBL" id="KI393843">
    <property type="protein sequence ID" value="ERN07019.1"/>
    <property type="molecule type" value="Genomic_DNA"/>
</dbReference>
<dbReference type="HOGENOM" id="CLU_991576_0_0_1"/>
<keyword evidence="3" id="KW-1185">Reference proteome</keyword>
<feature type="non-terminal residue" evidence="2">
    <location>
        <position position="1"/>
    </location>
</feature>
<sequence length="237" mass="25773">DEATPKKGAKQKGTKKKKDVESPEPSLVAELEVHRKSTRLRKRALSSLDASPSIHFASSEATDLTSKPKKHAKTKASPSPTLPSEVAAPIQETIPKVVTTQPVHLKEIFLKLILKQSKAPLDIEATASKVPTPTTLEEEPQSQPDASLSKTLKLVVVPPPEVPISAVPNVELPSKANTLSMSNIVLNRKALLAKRFLQSSLQRLKECSLSDLAAEIIAVRDRVTALNNVSYEKKTFD</sequence>
<reference evidence="3" key="1">
    <citation type="journal article" date="2013" name="Science">
        <title>The Amborella genome and the evolution of flowering plants.</title>
        <authorList>
            <consortium name="Amborella Genome Project"/>
        </authorList>
    </citation>
    <scope>NUCLEOTIDE SEQUENCE [LARGE SCALE GENOMIC DNA]</scope>
</reference>
<organism evidence="2 3">
    <name type="scientific">Amborella trichopoda</name>
    <dbReference type="NCBI Taxonomy" id="13333"/>
    <lineage>
        <taxon>Eukaryota</taxon>
        <taxon>Viridiplantae</taxon>
        <taxon>Streptophyta</taxon>
        <taxon>Embryophyta</taxon>
        <taxon>Tracheophyta</taxon>
        <taxon>Spermatophyta</taxon>
        <taxon>Magnoliopsida</taxon>
        <taxon>Amborellales</taxon>
        <taxon>Amborellaceae</taxon>
        <taxon>Amborella</taxon>
    </lineage>
</organism>
<proteinExistence type="predicted"/>
<evidence type="ECO:0000256" key="1">
    <source>
        <dbReference type="SAM" id="MobiDB-lite"/>
    </source>
</evidence>
<evidence type="ECO:0000313" key="3">
    <source>
        <dbReference type="Proteomes" id="UP000017836"/>
    </source>
</evidence>
<evidence type="ECO:0000313" key="2">
    <source>
        <dbReference type="EMBL" id="ERN07019.1"/>
    </source>
</evidence>
<dbReference type="Proteomes" id="UP000017836">
    <property type="component" value="Unassembled WGS sequence"/>
</dbReference>
<feature type="region of interest" description="Disordered" evidence="1">
    <location>
        <begin position="1"/>
        <end position="87"/>
    </location>
</feature>
<protein>
    <submittedName>
        <fullName evidence="2">Uncharacterized protein</fullName>
    </submittedName>
</protein>
<accession>W1PH41</accession>
<dbReference type="Gramene" id="ERN07019">
    <property type="protein sequence ID" value="ERN07019"/>
    <property type="gene ID" value="AMTR_s00141p00100970"/>
</dbReference>
<dbReference type="AlphaFoldDB" id="W1PH41"/>